<evidence type="ECO:0000313" key="2">
    <source>
        <dbReference type="Proteomes" id="UP000236291"/>
    </source>
</evidence>
<dbReference type="Proteomes" id="UP000236291">
    <property type="component" value="Unassembled WGS sequence"/>
</dbReference>
<organism evidence="1 2">
    <name type="scientific">Trifolium pratense</name>
    <name type="common">Red clover</name>
    <dbReference type="NCBI Taxonomy" id="57577"/>
    <lineage>
        <taxon>Eukaryota</taxon>
        <taxon>Viridiplantae</taxon>
        <taxon>Streptophyta</taxon>
        <taxon>Embryophyta</taxon>
        <taxon>Tracheophyta</taxon>
        <taxon>Spermatophyta</taxon>
        <taxon>Magnoliopsida</taxon>
        <taxon>eudicotyledons</taxon>
        <taxon>Gunneridae</taxon>
        <taxon>Pentapetalae</taxon>
        <taxon>rosids</taxon>
        <taxon>fabids</taxon>
        <taxon>Fabales</taxon>
        <taxon>Fabaceae</taxon>
        <taxon>Papilionoideae</taxon>
        <taxon>50 kb inversion clade</taxon>
        <taxon>NPAAA clade</taxon>
        <taxon>Hologalegina</taxon>
        <taxon>IRL clade</taxon>
        <taxon>Trifolieae</taxon>
        <taxon>Trifolium</taxon>
    </lineage>
</organism>
<gene>
    <name evidence="1" type="ORF">L195_g059258</name>
</gene>
<reference evidence="1 2" key="2">
    <citation type="journal article" date="2017" name="Front. Plant Sci.">
        <title>Gene Classification and Mining of Molecular Markers Useful in Red Clover (Trifolium pratense) Breeding.</title>
        <authorList>
            <person name="Istvanek J."/>
            <person name="Dluhosova J."/>
            <person name="Dluhos P."/>
            <person name="Patkova L."/>
            <person name="Nedelnik J."/>
            <person name="Repkova J."/>
        </authorList>
    </citation>
    <scope>NUCLEOTIDE SEQUENCE [LARGE SCALE GENOMIC DNA]</scope>
    <source>
        <strain evidence="2">cv. Tatra</strain>
        <tissue evidence="1">Young leaves</tissue>
    </source>
</reference>
<proteinExistence type="predicted"/>
<dbReference type="EMBL" id="ASHM01128288">
    <property type="protein sequence ID" value="PNX58570.1"/>
    <property type="molecule type" value="Genomic_DNA"/>
</dbReference>
<sequence>GSGVDDDAMVIFFFFSGAGSDNLPDLKVIALTFGFTFGFGTDCAGSCLTRSSSEEVADGAEGAAACD</sequence>
<reference evidence="1 2" key="1">
    <citation type="journal article" date="2014" name="Am. J. Bot.">
        <title>Genome assembly and annotation for red clover (Trifolium pratense; Fabaceae).</title>
        <authorList>
            <person name="Istvanek J."/>
            <person name="Jaros M."/>
            <person name="Krenek A."/>
            <person name="Repkova J."/>
        </authorList>
    </citation>
    <scope>NUCLEOTIDE SEQUENCE [LARGE SCALE GENOMIC DNA]</scope>
    <source>
        <strain evidence="2">cv. Tatra</strain>
        <tissue evidence="1">Young leaves</tissue>
    </source>
</reference>
<evidence type="ECO:0000313" key="1">
    <source>
        <dbReference type="EMBL" id="PNX58570.1"/>
    </source>
</evidence>
<protein>
    <submittedName>
        <fullName evidence="1">Uncharacterized protein</fullName>
    </submittedName>
</protein>
<name>A0A2K3JX44_TRIPR</name>
<dbReference type="AlphaFoldDB" id="A0A2K3JX44"/>
<accession>A0A2K3JX44</accession>
<comment type="caution">
    <text evidence="1">The sequence shown here is derived from an EMBL/GenBank/DDBJ whole genome shotgun (WGS) entry which is preliminary data.</text>
</comment>
<feature type="non-terminal residue" evidence="1">
    <location>
        <position position="1"/>
    </location>
</feature>